<dbReference type="EMBL" id="LBMM01008384">
    <property type="protein sequence ID" value="KMQ88925.1"/>
    <property type="molecule type" value="Genomic_DNA"/>
</dbReference>
<dbReference type="Pfam" id="PF00078">
    <property type="entry name" value="RVT_1"/>
    <property type="match status" value="1"/>
</dbReference>
<gene>
    <name evidence="3" type="ORF">RF55_11511</name>
</gene>
<sequence length="1020" mass="113127">MCNETKARDSSFCEDTEDSDFNDNDHSPSKKICLSREQQLEDLLEGLKHKFKNLPENDPLRGPEGTDAPVGEALETRKRNRCGAEKRRARREREKALAGQTPCPSTTPESAPKEGEKGHAGKRSRPGSVDTPPSAQRVNKKPRAQDAGPYVAAADPLARAIVLEGYPEKALTPEQLTLIRGAVVNELAGIREDPLPRFTGTAVLRNGAVIIRGEDELALNWLSERIGHISPWEGAKPKVAGLDALQKRHRAAVWLPGPPVPAAAVLGLLERQNPGFATASWQVFAENVGASSDGRTLILGIPESSVLKLRARDFRMSYGLEQVSINLLGARSGGKSASAVLARRVAVTHTHISLLQEPWVFRDCIRGITACGRLYKSPAEAKPRAAIAVKGVNAQLMPEFCSRDVVAVAVELVRANAGDLMRVVVCSAYFPHEEENLLPPGPLDRLIRHCQKDGLPLIVGCDSNVHHVFWGSTDIKDRGRRLLDLVATDLEILNRGGEPTFQTAVRSKVLDLTFCSRSLVDSVVDWRVSQEPSLSDRKQIVFGLANMKPEVIRRRNPRKTNWTTFGQQLANNLEGFPRRHGTNEKVELCAEHLKRVLISSYEASCPEKTVGSNRKISWWGPELQNLRAEARRAWNRARNMGRQSDWDLYRRSQKAYGDSISVAKRRNWRGFCESMESFPEVSRLYRILARNPDSTPEAVRLPEGEMVLGERCLVHLLETSFPSFSKETGDELHRWPTEPNLRARGEDWSLAAIVVKPEKIKWAIGTFKPFKSPGPDGIFPALLQEGLGLIIGPLTRTLRACLALSYIPKAWRLARVVFIPKMGRTCCSSAKDFRPISLTSFLLKTLEKLIDVYLRDVVLGRHPLHVNQHAYRAGYSTETALHALVSQIEGQLETGGYPVGTFLDIEGAFNNTPHEVICREASRRGIPDGLVSWIRRMLRRRIVASLGSSRVGGLVERGCPQGGVLSPLLWCLVVDRLLEDLNDRGIYAQGYADDLAILVRGPFLDTLIKITQSALETVEG</sequence>
<dbReference type="SUPFAM" id="SSF56672">
    <property type="entry name" value="DNA/RNA polymerases"/>
    <property type="match status" value="1"/>
</dbReference>
<name>A0A0J7N8F6_LASNI</name>
<dbReference type="STRING" id="67767.A0A0J7N8F6"/>
<dbReference type="InterPro" id="IPR031961">
    <property type="entry name" value="DUF4780"/>
</dbReference>
<feature type="compositionally biased region" description="Basic and acidic residues" evidence="1">
    <location>
        <begin position="74"/>
        <end position="96"/>
    </location>
</feature>
<dbReference type="InterPro" id="IPR000477">
    <property type="entry name" value="RT_dom"/>
</dbReference>
<evidence type="ECO:0000259" key="2">
    <source>
        <dbReference type="PROSITE" id="PS50878"/>
    </source>
</evidence>
<accession>A0A0J7N8F6</accession>
<evidence type="ECO:0000256" key="1">
    <source>
        <dbReference type="SAM" id="MobiDB-lite"/>
    </source>
</evidence>
<dbReference type="CDD" id="cd01650">
    <property type="entry name" value="RT_nLTR_like"/>
    <property type="match status" value="1"/>
</dbReference>
<dbReference type="GO" id="GO:0071897">
    <property type="term" value="P:DNA biosynthetic process"/>
    <property type="evidence" value="ECO:0007669"/>
    <property type="project" value="UniProtKB-ARBA"/>
</dbReference>
<organism evidence="3 4">
    <name type="scientific">Lasius niger</name>
    <name type="common">Black garden ant</name>
    <dbReference type="NCBI Taxonomy" id="67767"/>
    <lineage>
        <taxon>Eukaryota</taxon>
        <taxon>Metazoa</taxon>
        <taxon>Ecdysozoa</taxon>
        <taxon>Arthropoda</taxon>
        <taxon>Hexapoda</taxon>
        <taxon>Insecta</taxon>
        <taxon>Pterygota</taxon>
        <taxon>Neoptera</taxon>
        <taxon>Endopterygota</taxon>
        <taxon>Hymenoptera</taxon>
        <taxon>Apocrita</taxon>
        <taxon>Aculeata</taxon>
        <taxon>Formicoidea</taxon>
        <taxon>Formicidae</taxon>
        <taxon>Formicinae</taxon>
        <taxon>Lasius</taxon>
        <taxon>Lasius</taxon>
    </lineage>
</organism>
<dbReference type="Proteomes" id="UP000036403">
    <property type="component" value="Unassembled WGS sequence"/>
</dbReference>
<feature type="compositionally biased region" description="Basic and acidic residues" evidence="1">
    <location>
        <begin position="46"/>
        <end position="61"/>
    </location>
</feature>
<dbReference type="Pfam" id="PF16012">
    <property type="entry name" value="DUF4780"/>
    <property type="match status" value="1"/>
</dbReference>
<feature type="compositionally biased region" description="Basic and acidic residues" evidence="1">
    <location>
        <begin position="1"/>
        <end position="11"/>
    </location>
</feature>
<dbReference type="InterPro" id="IPR005135">
    <property type="entry name" value="Endo/exonuclease/phosphatase"/>
</dbReference>
<dbReference type="Gene3D" id="3.60.10.10">
    <property type="entry name" value="Endonuclease/exonuclease/phosphatase"/>
    <property type="match status" value="1"/>
</dbReference>
<protein>
    <submittedName>
        <fullName evidence="3">Lian-aa1 retrotransposon protein</fullName>
    </submittedName>
</protein>
<dbReference type="OrthoDB" id="7695642at2759"/>
<proteinExistence type="predicted"/>
<dbReference type="Pfam" id="PF14529">
    <property type="entry name" value="Exo_endo_phos_2"/>
    <property type="match status" value="1"/>
</dbReference>
<dbReference type="InterPro" id="IPR036691">
    <property type="entry name" value="Endo/exonu/phosph_ase_sf"/>
</dbReference>
<feature type="domain" description="Reverse transcriptase" evidence="2">
    <location>
        <begin position="800"/>
        <end position="1020"/>
    </location>
</feature>
<dbReference type="SUPFAM" id="SSF56219">
    <property type="entry name" value="DNase I-like"/>
    <property type="match status" value="1"/>
</dbReference>
<dbReference type="PaxDb" id="67767-A0A0J7N8F6"/>
<reference evidence="3 4" key="1">
    <citation type="submission" date="2015-04" db="EMBL/GenBank/DDBJ databases">
        <title>Lasius niger genome sequencing.</title>
        <authorList>
            <person name="Konorov E.A."/>
            <person name="Nikitin M.A."/>
            <person name="Kirill M.V."/>
            <person name="Chang P."/>
        </authorList>
    </citation>
    <scope>NUCLEOTIDE SEQUENCE [LARGE SCALE GENOMIC DNA]</scope>
    <source>
        <tissue evidence="3">Whole</tissue>
    </source>
</reference>
<dbReference type="PANTHER" id="PTHR19446">
    <property type="entry name" value="REVERSE TRANSCRIPTASES"/>
    <property type="match status" value="1"/>
</dbReference>
<feature type="compositionally biased region" description="Acidic residues" evidence="1">
    <location>
        <begin position="12"/>
        <end position="22"/>
    </location>
</feature>
<evidence type="ECO:0000313" key="4">
    <source>
        <dbReference type="Proteomes" id="UP000036403"/>
    </source>
</evidence>
<comment type="caution">
    <text evidence="3">The sequence shown here is derived from an EMBL/GenBank/DDBJ whole genome shotgun (WGS) entry which is preliminary data.</text>
</comment>
<dbReference type="AlphaFoldDB" id="A0A0J7N8F6"/>
<dbReference type="GO" id="GO:0003824">
    <property type="term" value="F:catalytic activity"/>
    <property type="evidence" value="ECO:0007669"/>
    <property type="project" value="InterPro"/>
</dbReference>
<feature type="region of interest" description="Disordered" evidence="1">
    <location>
        <begin position="46"/>
        <end position="151"/>
    </location>
</feature>
<evidence type="ECO:0000313" key="3">
    <source>
        <dbReference type="EMBL" id="KMQ88925.1"/>
    </source>
</evidence>
<dbReference type="PROSITE" id="PS50878">
    <property type="entry name" value="RT_POL"/>
    <property type="match status" value="1"/>
</dbReference>
<feature type="region of interest" description="Disordered" evidence="1">
    <location>
        <begin position="1"/>
        <end position="30"/>
    </location>
</feature>
<keyword evidence="4" id="KW-1185">Reference proteome</keyword>
<dbReference type="InterPro" id="IPR043502">
    <property type="entry name" value="DNA/RNA_pol_sf"/>
</dbReference>